<evidence type="ECO:0000256" key="5">
    <source>
        <dbReference type="SAM" id="MobiDB-lite"/>
    </source>
</evidence>
<evidence type="ECO:0000313" key="6">
    <source>
        <dbReference type="EMBL" id="STT04574.1"/>
    </source>
</evidence>
<dbReference type="GO" id="GO:0008980">
    <property type="term" value="F:propionate kinase activity"/>
    <property type="evidence" value="ECO:0007669"/>
    <property type="project" value="UniProtKB-EC"/>
</dbReference>
<feature type="region of interest" description="Disordered" evidence="5">
    <location>
        <begin position="1"/>
        <end position="21"/>
    </location>
</feature>
<keyword evidence="2" id="KW-0547">Nucleotide-binding</keyword>
<dbReference type="Pfam" id="PF00871">
    <property type="entry name" value="Acetate_kinase"/>
    <property type="match status" value="1"/>
</dbReference>
<dbReference type="Gene3D" id="3.30.420.40">
    <property type="match status" value="1"/>
</dbReference>
<organism evidence="6 7">
    <name type="scientific">Klebsiella pneumoniae</name>
    <dbReference type="NCBI Taxonomy" id="573"/>
    <lineage>
        <taxon>Bacteria</taxon>
        <taxon>Pseudomonadati</taxon>
        <taxon>Pseudomonadota</taxon>
        <taxon>Gammaproteobacteria</taxon>
        <taxon>Enterobacterales</taxon>
        <taxon>Enterobacteriaceae</taxon>
        <taxon>Klebsiella/Raoultella group</taxon>
        <taxon>Klebsiella</taxon>
        <taxon>Klebsiella pneumoniae complex</taxon>
    </lineage>
</organism>
<dbReference type="AlphaFoldDB" id="A0A377V3W4"/>
<evidence type="ECO:0000256" key="4">
    <source>
        <dbReference type="ARBA" id="ARBA00022840"/>
    </source>
</evidence>
<proteinExistence type="predicted"/>
<accession>A0A377V3W4</accession>
<name>A0A377V3W4_KLEPN</name>
<evidence type="ECO:0000256" key="2">
    <source>
        <dbReference type="ARBA" id="ARBA00022741"/>
    </source>
</evidence>
<keyword evidence="3 6" id="KW-0418">Kinase</keyword>
<sequence>MSTSAPWRGLPGKPGRPSSDLERVANTASGLLGISGLSSDLRVLEQAWHEGHARARLAIKTFVHRIARHIAGHAAALQRLDGIIFTGGIGENSVLIRRLVSERLTVFGLAMDAARNQQPNSAGERLISADGSRVRCAVIPTNEERMIALDAIRLGRIHTAAALA</sequence>
<keyword evidence="1 6" id="KW-0808">Transferase</keyword>
<evidence type="ECO:0000256" key="3">
    <source>
        <dbReference type="ARBA" id="ARBA00022777"/>
    </source>
</evidence>
<dbReference type="InterPro" id="IPR000890">
    <property type="entry name" value="Aliphatic_acid_kin_short-chain"/>
</dbReference>
<keyword evidence="4" id="KW-0067">ATP-binding</keyword>
<dbReference type="Proteomes" id="UP000255518">
    <property type="component" value="Unassembled WGS sequence"/>
</dbReference>
<dbReference type="GO" id="GO:0008776">
    <property type="term" value="F:acetate kinase activity"/>
    <property type="evidence" value="ECO:0007669"/>
    <property type="project" value="TreeGrafter"/>
</dbReference>
<dbReference type="GO" id="GO:0005524">
    <property type="term" value="F:ATP binding"/>
    <property type="evidence" value="ECO:0007669"/>
    <property type="project" value="UniProtKB-KW"/>
</dbReference>
<protein>
    <submittedName>
        <fullName evidence="6">Propionate kinase</fullName>
        <ecNumber evidence="6">2.7.2.15</ecNumber>
    </submittedName>
</protein>
<dbReference type="GO" id="GO:0006083">
    <property type="term" value="P:acetate metabolic process"/>
    <property type="evidence" value="ECO:0007669"/>
    <property type="project" value="TreeGrafter"/>
</dbReference>
<dbReference type="PANTHER" id="PTHR21060:SF17">
    <property type="entry name" value="PROPIONATE KINASE"/>
    <property type="match status" value="1"/>
</dbReference>
<dbReference type="EC" id="2.7.2.15" evidence="6"/>
<gene>
    <name evidence="6" type="primary">tdcD_1</name>
    <name evidence="6" type="ORF">NCTC13443_04692</name>
</gene>
<reference evidence="6 7" key="1">
    <citation type="submission" date="2018-06" db="EMBL/GenBank/DDBJ databases">
        <authorList>
            <consortium name="Pathogen Informatics"/>
            <person name="Doyle S."/>
        </authorList>
    </citation>
    <scope>NUCLEOTIDE SEQUENCE [LARGE SCALE GENOMIC DNA]</scope>
    <source>
        <strain evidence="6 7">NCTC13443</strain>
    </source>
</reference>
<evidence type="ECO:0000256" key="1">
    <source>
        <dbReference type="ARBA" id="ARBA00022679"/>
    </source>
</evidence>
<dbReference type="GO" id="GO:0005829">
    <property type="term" value="C:cytosol"/>
    <property type="evidence" value="ECO:0007669"/>
    <property type="project" value="TreeGrafter"/>
</dbReference>
<dbReference type="SUPFAM" id="SSF53067">
    <property type="entry name" value="Actin-like ATPase domain"/>
    <property type="match status" value="1"/>
</dbReference>
<dbReference type="EMBL" id="UGKT01000001">
    <property type="protein sequence ID" value="STT04574.1"/>
    <property type="molecule type" value="Genomic_DNA"/>
</dbReference>
<evidence type="ECO:0000313" key="7">
    <source>
        <dbReference type="Proteomes" id="UP000255518"/>
    </source>
</evidence>
<dbReference type="InterPro" id="IPR043129">
    <property type="entry name" value="ATPase_NBD"/>
</dbReference>
<dbReference type="PANTHER" id="PTHR21060">
    <property type="entry name" value="ACETATE KINASE"/>
    <property type="match status" value="1"/>
</dbReference>